<reference evidence="1 2" key="1">
    <citation type="journal article" date="2021" name="Nat. Commun.">
        <title>Genetic determinants of endophytism in the Arabidopsis root mycobiome.</title>
        <authorList>
            <person name="Mesny F."/>
            <person name="Miyauchi S."/>
            <person name="Thiergart T."/>
            <person name="Pickel B."/>
            <person name="Atanasova L."/>
            <person name="Karlsson M."/>
            <person name="Huettel B."/>
            <person name="Barry K.W."/>
            <person name="Haridas S."/>
            <person name="Chen C."/>
            <person name="Bauer D."/>
            <person name="Andreopoulos W."/>
            <person name="Pangilinan J."/>
            <person name="LaButti K."/>
            <person name="Riley R."/>
            <person name="Lipzen A."/>
            <person name="Clum A."/>
            <person name="Drula E."/>
            <person name="Henrissat B."/>
            <person name="Kohler A."/>
            <person name="Grigoriev I.V."/>
            <person name="Martin F.M."/>
            <person name="Hacquard S."/>
        </authorList>
    </citation>
    <scope>NUCLEOTIDE SEQUENCE [LARGE SCALE GENOMIC DNA]</scope>
    <source>
        <strain evidence="1 2">MPI-SDFR-AT-0080</strain>
    </source>
</reference>
<dbReference type="Proteomes" id="UP000774617">
    <property type="component" value="Unassembled WGS sequence"/>
</dbReference>
<comment type="caution">
    <text evidence="1">The sequence shown here is derived from an EMBL/GenBank/DDBJ whole genome shotgun (WGS) entry which is preliminary data.</text>
</comment>
<evidence type="ECO:0008006" key="3">
    <source>
        <dbReference type="Google" id="ProtNLM"/>
    </source>
</evidence>
<name>A0ABQ8GRZ1_9PEZI</name>
<gene>
    <name evidence="1" type="ORF">B0J12DRAFT_164048</name>
</gene>
<organism evidence="1 2">
    <name type="scientific">Macrophomina phaseolina</name>
    <dbReference type="NCBI Taxonomy" id="35725"/>
    <lineage>
        <taxon>Eukaryota</taxon>
        <taxon>Fungi</taxon>
        <taxon>Dikarya</taxon>
        <taxon>Ascomycota</taxon>
        <taxon>Pezizomycotina</taxon>
        <taxon>Dothideomycetes</taxon>
        <taxon>Dothideomycetes incertae sedis</taxon>
        <taxon>Botryosphaeriales</taxon>
        <taxon>Botryosphaeriaceae</taxon>
        <taxon>Macrophomina</taxon>
    </lineage>
</organism>
<dbReference type="EMBL" id="JAGTJR010000002">
    <property type="protein sequence ID" value="KAH7063250.1"/>
    <property type="molecule type" value="Genomic_DNA"/>
</dbReference>
<evidence type="ECO:0000313" key="2">
    <source>
        <dbReference type="Proteomes" id="UP000774617"/>
    </source>
</evidence>
<keyword evidence="2" id="KW-1185">Reference proteome</keyword>
<evidence type="ECO:0000313" key="1">
    <source>
        <dbReference type="EMBL" id="KAH7063250.1"/>
    </source>
</evidence>
<sequence>MSRSFRFPVVTFVSGLFSLLSPTYLGFSPLSLRFLWWVCRTRLPLSVPEPPSPLQELYGRLNYCEVRLPLLLRAVNRLPRLPVFPSIPSCPQCSNHFDLSPMQQPFRPKTYALL</sequence>
<protein>
    <recommendedName>
        <fullName evidence="3">Secreted protein</fullName>
    </recommendedName>
</protein>
<proteinExistence type="predicted"/>
<accession>A0ABQ8GRZ1</accession>